<evidence type="ECO:0000256" key="6">
    <source>
        <dbReference type="ARBA" id="ARBA00022801"/>
    </source>
</evidence>
<evidence type="ECO:0000313" key="10">
    <source>
        <dbReference type="EMBL" id="SKB51241.1"/>
    </source>
</evidence>
<name>A0A1T5BVS8_9HYPH</name>
<dbReference type="Proteomes" id="UP000190130">
    <property type="component" value="Unassembled WGS sequence"/>
</dbReference>
<dbReference type="InterPro" id="IPR001547">
    <property type="entry name" value="Glyco_hydro_5"/>
</dbReference>
<keyword evidence="4" id="KW-0964">Secreted</keyword>
<dbReference type="InterPro" id="IPR017853">
    <property type="entry name" value="GH"/>
</dbReference>
<keyword evidence="5 8" id="KW-0732">Signal</keyword>
<dbReference type="PANTHER" id="PTHR31451:SF39">
    <property type="entry name" value="MANNAN ENDO-1,4-BETA-MANNOSIDASE 1"/>
    <property type="match status" value="1"/>
</dbReference>
<dbReference type="Gene3D" id="3.20.20.80">
    <property type="entry name" value="Glycosidases"/>
    <property type="match status" value="1"/>
</dbReference>
<dbReference type="RefSeq" id="WP_079591179.1">
    <property type="nucleotide sequence ID" value="NZ_FUYX01000002.1"/>
</dbReference>
<evidence type="ECO:0000256" key="2">
    <source>
        <dbReference type="ARBA" id="ARBA00004613"/>
    </source>
</evidence>
<dbReference type="OrthoDB" id="9801493at2"/>
<organism evidence="10 11">
    <name type="scientific">Bosea thiooxidans</name>
    <dbReference type="NCBI Taxonomy" id="53254"/>
    <lineage>
        <taxon>Bacteria</taxon>
        <taxon>Pseudomonadati</taxon>
        <taxon>Pseudomonadota</taxon>
        <taxon>Alphaproteobacteria</taxon>
        <taxon>Hyphomicrobiales</taxon>
        <taxon>Boseaceae</taxon>
        <taxon>Bosea</taxon>
    </lineage>
</organism>
<dbReference type="GO" id="GO:0000272">
    <property type="term" value="P:polysaccharide catabolic process"/>
    <property type="evidence" value="ECO:0007669"/>
    <property type="project" value="InterPro"/>
</dbReference>
<gene>
    <name evidence="10" type="ORF">SAMN05660750_01071</name>
</gene>
<evidence type="ECO:0000256" key="5">
    <source>
        <dbReference type="ARBA" id="ARBA00022729"/>
    </source>
</evidence>
<feature type="chain" id="PRO_5013137722" description="mannan endo-1,4-beta-mannosidase" evidence="8">
    <location>
        <begin position="42"/>
        <end position="412"/>
    </location>
</feature>
<evidence type="ECO:0000256" key="3">
    <source>
        <dbReference type="ARBA" id="ARBA00012706"/>
    </source>
</evidence>
<evidence type="ECO:0000259" key="9">
    <source>
        <dbReference type="Pfam" id="PF26410"/>
    </source>
</evidence>
<keyword evidence="7" id="KW-0326">Glycosidase</keyword>
<keyword evidence="6" id="KW-0378">Hydrolase</keyword>
<dbReference type="AlphaFoldDB" id="A0A1T5BVS8"/>
<evidence type="ECO:0000256" key="8">
    <source>
        <dbReference type="SAM" id="SignalP"/>
    </source>
</evidence>
<dbReference type="Pfam" id="PF26410">
    <property type="entry name" value="GH5_mannosidase"/>
    <property type="match status" value="1"/>
</dbReference>
<reference evidence="10 11" key="1">
    <citation type="submission" date="2017-02" db="EMBL/GenBank/DDBJ databases">
        <authorList>
            <person name="Peterson S.W."/>
        </authorList>
    </citation>
    <scope>NUCLEOTIDE SEQUENCE [LARGE SCALE GENOMIC DNA]</scope>
    <source>
        <strain evidence="10 11">DSM 9653</strain>
    </source>
</reference>
<evidence type="ECO:0000256" key="1">
    <source>
        <dbReference type="ARBA" id="ARBA00001678"/>
    </source>
</evidence>
<feature type="signal peptide" evidence="8">
    <location>
        <begin position="1"/>
        <end position="41"/>
    </location>
</feature>
<proteinExistence type="predicted"/>
<dbReference type="InterPro" id="IPR045053">
    <property type="entry name" value="MAN-like"/>
</dbReference>
<evidence type="ECO:0000256" key="4">
    <source>
        <dbReference type="ARBA" id="ARBA00022525"/>
    </source>
</evidence>
<sequence>MSKSSASALQGTTAKFWRCICRFGVLAALIVGLTAATGVNAQGSTEAAKPGFVTVAGSSFMLDGGEFRVAGVNNHYLTFGSEREVLAVLDDAVAMGANVVRTFLQPVIGSTDGTVPTIWDFTSAAEASNLGVKGNYLLSFNPATRSMAIHDEGFRKVDFLIAEAAKRNLRLMIAFLDFWAYTGGSQQMRAWYGSTDKTGFFFKDERTKADYRAWVHYVVNRRNRLTGIAYKDDPTIMAWELMNEPNAQPDQLRDAWIAEMAALVKTIAPKQLLTSGHANTGTKMSDLLLKDIDYSGWHGYPKYYGQTAADFRDQIVEFCGIARKAGKPALLSEFGWARSNRGQPAAYDDWLATLDQQEGCAGWIVWRLVSRQDHGRFPADAHDQFDIRNDGSPLWSVMRAAAARTLRKPPAN</sequence>
<accession>A0A1T5BVS8</accession>
<dbReference type="GO" id="GO:0005576">
    <property type="term" value="C:extracellular region"/>
    <property type="evidence" value="ECO:0007669"/>
    <property type="project" value="UniProtKB-SubCell"/>
</dbReference>
<comment type="subcellular location">
    <subcellularLocation>
        <location evidence="2">Secreted</location>
    </subcellularLocation>
</comment>
<dbReference type="PANTHER" id="PTHR31451">
    <property type="match status" value="1"/>
</dbReference>
<protein>
    <recommendedName>
        <fullName evidence="3">mannan endo-1,4-beta-mannosidase</fullName>
        <ecNumber evidence="3">3.2.1.78</ecNumber>
    </recommendedName>
</protein>
<evidence type="ECO:0000313" key="11">
    <source>
        <dbReference type="Proteomes" id="UP000190130"/>
    </source>
</evidence>
<dbReference type="EMBL" id="FUYX01000002">
    <property type="protein sequence ID" value="SKB51241.1"/>
    <property type="molecule type" value="Genomic_DNA"/>
</dbReference>
<comment type="catalytic activity">
    <reaction evidence="1">
        <text>Random hydrolysis of (1-&gt;4)-beta-D-mannosidic linkages in mannans, galactomannans and glucomannans.</text>
        <dbReference type="EC" id="3.2.1.78"/>
    </reaction>
</comment>
<dbReference type="EC" id="3.2.1.78" evidence="3"/>
<feature type="domain" description="Glycoside hydrolase family 5" evidence="9">
    <location>
        <begin position="150"/>
        <end position="340"/>
    </location>
</feature>
<dbReference type="SUPFAM" id="SSF51445">
    <property type="entry name" value="(Trans)glycosidases"/>
    <property type="match status" value="1"/>
</dbReference>
<dbReference type="GO" id="GO:0016985">
    <property type="term" value="F:mannan endo-1,4-beta-mannosidase activity"/>
    <property type="evidence" value="ECO:0007669"/>
    <property type="project" value="TreeGrafter"/>
</dbReference>
<evidence type="ECO:0000256" key="7">
    <source>
        <dbReference type="ARBA" id="ARBA00023295"/>
    </source>
</evidence>